<evidence type="ECO:0000313" key="3">
    <source>
        <dbReference type="EMBL" id="CKT28596.1"/>
    </source>
</evidence>
<reference evidence="5 6" key="1">
    <citation type="submission" date="2015-03" db="EMBL/GenBank/DDBJ databases">
        <authorList>
            <consortium name="Pathogen Informatics"/>
        </authorList>
    </citation>
    <scope>NUCLEOTIDE SEQUENCE [LARGE SCALE GENOMIC DNA]</scope>
    <source>
        <strain evidence="3 7">Bir 187</strain>
        <strain evidence="2 5">H09601792</strain>
        <strain evidence="4 6">P00601463</strain>
    </source>
</reference>
<feature type="region of interest" description="Disordered" evidence="1">
    <location>
        <begin position="1"/>
        <end position="31"/>
    </location>
</feature>
<sequence length="240" mass="25386">MPYLPSRVARPRASSGSPRRMEPHGPSSIRFSPVRMSLVRIRSRSLKTRRISRSSSTPMLGLAPRFAVASVSAVARAVLGQCPPAVSATATRDSQTSARRSVTPSGIAGQPLSSGLMAAAQFANRSCSFSASGPLTRGRHGSTGSVGALLRILTTIDRDMMVSGRSSRPAKATAQYAGSSSVSTILPRMTQRPATAPLRWPALITPRISSCSLAFGPNRVSHSSYRTVGRPTGSATRRNR</sequence>
<dbReference type="EMBL" id="CHKL01000763">
    <property type="protein sequence ID" value="COX28223.1"/>
    <property type="molecule type" value="Genomic_DNA"/>
</dbReference>
<dbReference type="EMBL" id="CNFU01001301">
    <property type="protein sequence ID" value="CKT28596.1"/>
    <property type="molecule type" value="Genomic_DNA"/>
</dbReference>
<feature type="compositionally biased region" description="Low complexity" evidence="1">
    <location>
        <begin position="1"/>
        <end position="18"/>
    </location>
</feature>
<dbReference type="Proteomes" id="UP000046947">
    <property type="component" value="Unassembled WGS sequence"/>
</dbReference>
<accession>A0A0T9E230</accession>
<evidence type="ECO:0000256" key="1">
    <source>
        <dbReference type="SAM" id="MobiDB-lite"/>
    </source>
</evidence>
<organism evidence="2 5">
    <name type="scientific">Mycobacterium tuberculosis</name>
    <dbReference type="NCBI Taxonomy" id="1773"/>
    <lineage>
        <taxon>Bacteria</taxon>
        <taxon>Bacillati</taxon>
        <taxon>Actinomycetota</taxon>
        <taxon>Actinomycetes</taxon>
        <taxon>Mycobacteriales</taxon>
        <taxon>Mycobacteriaceae</taxon>
        <taxon>Mycobacterium</taxon>
        <taxon>Mycobacterium tuberculosis complex</taxon>
    </lineage>
</organism>
<dbReference type="EMBL" id="CFOH01000900">
    <property type="protein sequence ID" value="CFE73428.1"/>
    <property type="molecule type" value="Genomic_DNA"/>
</dbReference>
<protein>
    <submittedName>
        <fullName evidence="2">Uncharacterized protein</fullName>
    </submittedName>
</protein>
<feature type="compositionally biased region" description="Polar residues" evidence="1">
    <location>
        <begin position="88"/>
        <end position="104"/>
    </location>
</feature>
<evidence type="ECO:0000313" key="2">
    <source>
        <dbReference type="EMBL" id="CFE73428.1"/>
    </source>
</evidence>
<feature type="region of interest" description="Disordered" evidence="1">
    <location>
        <begin position="86"/>
        <end position="109"/>
    </location>
</feature>
<evidence type="ECO:0000313" key="6">
    <source>
        <dbReference type="Proteomes" id="UP000048600"/>
    </source>
</evidence>
<gene>
    <name evidence="2" type="ORF">ERS007688_03785</name>
    <name evidence="4" type="ORF">ERS007741_04118</name>
    <name evidence="3" type="ORF">ERS027661_04158</name>
</gene>
<evidence type="ECO:0000313" key="5">
    <source>
        <dbReference type="Proteomes" id="UP000046947"/>
    </source>
</evidence>
<name>A0A0T9E230_MYCTX</name>
<evidence type="ECO:0000313" key="7">
    <source>
        <dbReference type="Proteomes" id="UP000049023"/>
    </source>
</evidence>
<proteinExistence type="predicted"/>
<dbReference type="AlphaFoldDB" id="A0A0T9E230"/>
<dbReference type="Proteomes" id="UP000048600">
    <property type="component" value="Unassembled WGS sequence"/>
</dbReference>
<dbReference type="Proteomes" id="UP000049023">
    <property type="component" value="Unassembled WGS sequence"/>
</dbReference>
<evidence type="ECO:0000313" key="4">
    <source>
        <dbReference type="EMBL" id="COX28223.1"/>
    </source>
</evidence>